<keyword evidence="6 9" id="KW-0472">Membrane</keyword>
<dbReference type="PRINTS" id="PR00237">
    <property type="entry name" value="GPCRRHODOPSN"/>
</dbReference>
<keyword evidence="8" id="KW-0807">Transducer</keyword>
<reference evidence="12" key="1">
    <citation type="submission" date="2025-08" db="UniProtKB">
        <authorList>
            <consortium name="RefSeq"/>
        </authorList>
    </citation>
    <scope>IDENTIFICATION</scope>
</reference>
<dbReference type="CDD" id="cd00637">
    <property type="entry name" value="7tm_classA_rhodopsin-like"/>
    <property type="match status" value="1"/>
</dbReference>
<evidence type="ECO:0000256" key="5">
    <source>
        <dbReference type="ARBA" id="ARBA00023040"/>
    </source>
</evidence>
<dbReference type="SUPFAM" id="SSF81321">
    <property type="entry name" value="Family A G protein-coupled receptor-like"/>
    <property type="match status" value="1"/>
</dbReference>
<dbReference type="OrthoDB" id="6142108at2759"/>
<evidence type="ECO:0000313" key="12">
    <source>
        <dbReference type="RefSeq" id="XP_055865132.1"/>
    </source>
</evidence>
<protein>
    <submittedName>
        <fullName evidence="12">Alpha-1A adrenergic receptor-like isoform X1</fullName>
    </submittedName>
</protein>
<keyword evidence="11" id="KW-1185">Reference proteome</keyword>
<evidence type="ECO:0000256" key="6">
    <source>
        <dbReference type="ARBA" id="ARBA00023136"/>
    </source>
</evidence>
<evidence type="ECO:0000256" key="8">
    <source>
        <dbReference type="ARBA" id="ARBA00023224"/>
    </source>
</evidence>
<sequence>MENTTLEGTAGFNLTNSTTPATTWSVTLTAYLWILLREVLIILTGFLTIFGVIINLLVIILYSMNSIRNSIHNWNVLQLAVCDLLSCVFVLLPFHLELYDISLLTHFRLCRVMRYLHYSFGLESSFLVIIISFDRLLMVLFGKKYRKICTKSVSKFMTFLSWCTVAAMVTPLVVVDVRHGRVMEQNNYSCLHFTGDRQDALKYAYVVITIVFTLLMLCITLSIYWALTRARPQFMVRKSIISKSGHLIGTAHGLKPMVPRSKSIGFTLAHRQNSSLTTLVERSKEVHKKLLCKSRRLMTLWAVFFFVTWTPYATALSVDLWVPDMVPHLWLKGLMWLFLCRHVLHPFLYARYITAFQRRFQEFQTRLENTWFAPCFCRKCCCLFSFLKENYRVSSMKTFNALNQRLRENCCDENSTTSSFRVDTQRAIHYLWRDPRVTIQKSNQKSLLRWKNVLRFNHTIHRDSTLIQWMIPALMTSRRFSRSDSSKSRSSSTPVSLSEILSRQYTCKTSSLSCDSFRIVDEKEYLSQLAYYDHMKETEV</sequence>
<dbReference type="GO" id="GO:0008528">
    <property type="term" value="F:G protein-coupled peptide receptor activity"/>
    <property type="evidence" value="ECO:0007669"/>
    <property type="project" value="TreeGrafter"/>
</dbReference>
<evidence type="ECO:0000256" key="3">
    <source>
        <dbReference type="ARBA" id="ARBA00022692"/>
    </source>
</evidence>
<dbReference type="InterPro" id="IPR000276">
    <property type="entry name" value="GPCR_Rhodpsn"/>
</dbReference>
<feature type="transmembrane region" description="Helical" evidence="9">
    <location>
        <begin position="330"/>
        <end position="350"/>
    </location>
</feature>
<feature type="transmembrane region" description="Helical" evidence="9">
    <location>
        <begin position="74"/>
        <end position="96"/>
    </location>
</feature>
<comment type="subcellular location">
    <subcellularLocation>
        <location evidence="1">Cell membrane</location>
        <topology evidence="1">Multi-pass membrane protein</topology>
    </subcellularLocation>
</comment>
<proteinExistence type="predicted"/>
<keyword evidence="3 9" id="KW-0812">Transmembrane</keyword>
<dbReference type="PANTHER" id="PTHR24230">
    <property type="entry name" value="G-PROTEIN COUPLED RECEPTOR"/>
    <property type="match status" value="1"/>
</dbReference>
<dbReference type="GeneID" id="106057438"/>
<dbReference type="Pfam" id="PF00001">
    <property type="entry name" value="7tm_1"/>
    <property type="match status" value="1"/>
</dbReference>
<evidence type="ECO:0000256" key="2">
    <source>
        <dbReference type="ARBA" id="ARBA00022475"/>
    </source>
</evidence>
<keyword evidence="2" id="KW-1003">Cell membrane</keyword>
<feature type="transmembrane region" description="Helical" evidence="9">
    <location>
        <begin position="39"/>
        <end position="62"/>
    </location>
</feature>
<gene>
    <name evidence="12" type="primary">LOC106057438</name>
</gene>
<dbReference type="RefSeq" id="XP_055865132.1">
    <property type="nucleotide sequence ID" value="XM_056009157.1"/>
</dbReference>
<feature type="transmembrane region" description="Helical" evidence="9">
    <location>
        <begin position="153"/>
        <end position="174"/>
    </location>
</feature>
<dbReference type="Proteomes" id="UP001165740">
    <property type="component" value="Chromosome 13"/>
</dbReference>
<dbReference type="GO" id="GO:0007218">
    <property type="term" value="P:neuropeptide signaling pathway"/>
    <property type="evidence" value="ECO:0007669"/>
    <property type="project" value="TreeGrafter"/>
</dbReference>
<dbReference type="PROSITE" id="PS50262">
    <property type="entry name" value="G_PROTEIN_RECEP_F1_2"/>
    <property type="match status" value="1"/>
</dbReference>
<accession>A0A9W2YQU5</accession>
<feature type="transmembrane region" description="Helical" evidence="9">
    <location>
        <begin position="203"/>
        <end position="227"/>
    </location>
</feature>
<dbReference type="GO" id="GO:0005886">
    <property type="term" value="C:plasma membrane"/>
    <property type="evidence" value="ECO:0007669"/>
    <property type="project" value="UniProtKB-SubCell"/>
</dbReference>
<evidence type="ECO:0000256" key="1">
    <source>
        <dbReference type="ARBA" id="ARBA00004651"/>
    </source>
</evidence>
<evidence type="ECO:0000313" key="11">
    <source>
        <dbReference type="Proteomes" id="UP001165740"/>
    </source>
</evidence>
<evidence type="ECO:0000256" key="9">
    <source>
        <dbReference type="SAM" id="Phobius"/>
    </source>
</evidence>
<organism evidence="11 12">
    <name type="scientific">Biomphalaria glabrata</name>
    <name type="common">Bloodfluke planorb</name>
    <name type="synonym">Freshwater snail</name>
    <dbReference type="NCBI Taxonomy" id="6526"/>
    <lineage>
        <taxon>Eukaryota</taxon>
        <taxon>Metazoa</taxon>
        <taxon>Spiralia</taxon>
        <taxon>Lophotrochozoa</taxon>
        <taxon>Mollusca</taxon>
        <taxon>Gastropoda</taxon>
        <taxon>Heterobranchia</taxon>
        <taxon>Euthyneura</taxon>
        <taxon>Panpulmonata</taxon>
        <taxon>Hygrophila</taxon>
        <taxon>Lymnaeoidea</taxon>
        <taxon>Planorbidae</taxon>
        <taxon>Biomphalaria</taxon>
    </lineage>
</organism>
<evidence type="ECO:0000259" key="10">
    <source>
        <dbReference type="PROSITE" id="PS50262"/>
    </source>
</evidence>
<dbReference type="AlphaFoldDB" id="A0A9W2YQU5"/>
<keyword evidence="5" id="KW-0297">G-protein coupled receptor</keyword>
<keyword evidence="7" id="KW-0675">Receptor</keyword>
<feature type="transmembrane region" description="Helical" evidence="9">
    <location>
        <begin position="116"/>
        <end position="141"/>
    </location>
</feature>
<dbReference type="InterPro" id="IPR017452">
    <property type="entry name" value="GPCR_Rhodpsn_7TM"/>
</dbReference>
<dbReference type="Gene3D" id="1.20.1070.10">
    <property type="entry name" value="Rhodopsin 7-helix transmembrane proteins"/>
    <property type="match status" value="1"/>
</dbReference>
<name>A0A9W2YQU5_BIOGL</name>
<evidence type="ECO:0000256" key="7">
    <source>
        <dbReference type="ARBA" id="ARBA00023170"/>
    </source>
</evidence>
<evidence type="ECO:0000256" key="4">
    <source>
        <dbReference type="ARBA" id="ARBA00022989"/>
    </source>
</evidence>
<feature type="domain" description="G-protein coupled receptors family 1 profile" evidence="10">
    <location>
        <begin position="54"/>
        <end position="349"/>
    </location>
</feature>
<feature type="transmembrane region" description="Helical" evidence="9">
    <location>
        <begin position="297"/>
        <end position="318"/>
    </location>
</feature>
<keyword evidence="4 9" id="KW-1133">Transmembrane helix</keyword>